<dbReference type="SUPFAM" id="SSF56784">
    <property type="entry name" value="HAD-like"/>
    <property type="match status" value="1"/>
</dbReference>
<dbReference type="InterPro" id="IPR036412">
    <property type="entry name" value="HAD-like_sf"/>
</dbReference>
<protein>
    <submittedName>
        <fullName evidence="1">HAD hydrolase-like protein</fullName>
    </submittedName>
</protein>
<dbReference type="PRINTS" id="PR00413">
    <property type="entry name" value="HADHALOGNASE"/>
</dbReference>
<dbReference type="InterPro" id="IPR006439">
    <property type="entry name" value="HAD-SF_hydro_IA"/>
</dbReference>
<reference evidence="1" key="1">
    <citation type="submission" date="2022-01" db="EMBL/GenBank/DDBJ databases">
        <title>Paenibacillus spongiae sp. nov., isolated from marine sponge.</title>
        <authorList>
            <person name="Li Z."/>
            <person name="Zhang M."/>
        </authorList>
    </citation>
    <scope>NUCLEOTIDE SEQUENCE</scope>
    <source>
        <strain evidence="1">PHS-Z3</strain>
    </source>
</reference>
<dbReference type="Proteomes" id="UP001057877">
    <property type="component" value="Chromosome"/>
</dbReference>
<dbReference type="InterPro" id="IPR023214">
    <property type="entry name" value="HAD_sf"/>
</dbReference>
<dbReference type="Gene3D" id="1.10.150.730">
    <property type="match status" value="1"/>
</dbReference>
<dbReference type="Pfam" id="PF13419">
    <property type="entry name" value="HAD_2"/>
    <property type="match status" value="1"/>
</dbReference>
<dbReference type="InterPro" id="IPR041492">
    <property type="entry name" value="HAD_2"/>
</dbReference>
<name>A0ABY5SB90_9BACL</name>
<evidence type="ECO:0000313" key="2">
    <source>
        <dbReference type="Proteomes" id="UP001057877"/>
    </source>
</evidence>
<evidence type="ECO:0000313" key="1">
    <source>
        <dbReference type="EMBL" id="UVI30800.1"/>
    </source>
</evidence>
<proteinExistence type="predicted"/>
<keyword evidence="2" id="KW-1185">Reference proteome</keyword>
<dbReference type="RefSeq" id="WP_258386863.1">
    <property type="nucleotide sequence ID" value="NZ_CP091430.1"/>
</dbReference>
<dbReference type="EMBL" id="CP091430">
    <property type="protein sequence ID" value="UVI30800.1"/>
    <property type="molecule type" value="Genomic_DNA"/>
</dbReference>
<dbReference type="Gene3D" id="3.40.50.1000">
    <property type="entry name" value="HAD superfamily/HAD-like"/>
    <property type="match status" value="1"/>
</dbReference>
<dbReference type="PANTHER" id="PTHR43434:SF1">
    <property type="entry name" value="PHOSPHOGLYCOLATE PHOSPHATASE"/>
    <property type="match status" value="1"/>
</dbReference>
<sequence>MRVSGIRGIIFDMDNTLLQSRIDFGMMKAGIYRYLVRSAVLEEGFPVEEHTTATLIEHIRQTGKLTGSLYEAVMKIAAEHEVRGMEGAGLEPGAGELLAALHRRYCLAVVTNNSIAAARTALERTGIVHYFDLIVGREQMTSMKPTPAGFLVVKERLHTIGADQWLSVGDAWIDGKASADAGIPFISYRTPLDIMHERGVRPIGRVDKLSELIPLLDGMKEGT</sequence>
<dbReference type="InterPro" id="IPR050155">
    <property type="entry name" value="HAD-like_hydrolase_sf"/>
</dbReference>
<accession>A0ABY5SB90</accession>
<gene>
    <name evidence="1" type="ORF">L1F29_02675</name>
</gene>
<organism evidence="1 2">
    <name type="scientific">Paenibacillus spongiae</name>
    <dbReference type="NCBI Taxonomy" id="2909671"/>
    <lineage>
        <taxon>Bacteria</taxon>
        <taxon>Bacillati</taxon>
        <taxon>Bacillota</taxon>
        <taxon>Bacilli</taxon>
        <taxon>Bacillales</taxon>
        <taxon>Paenibacillaceae</taxon>
        <taxon>Paenibacillus</taxon>
    </lineage>
</organism>
<dbReference type="SFLD" id="SFLDS00003">
    <property type="entry name" value="Haloacid_Dehalogenase"/>
    <property type="match status" value="1"/>
</dbReference>
<dbReference type="SFLD" id="SFLDG01129">
    <property type="entry name" value="C1.5:_HAD__Beta-PGM__Phosphata"/>
    <property type="match status" value="1"/>
</dbReference>
<dbReference type="PANTHER" id="PTHR43434">
    <property type="entry name" value="PHOSPHOGLYCOLATE PHOSPHATASE"/>
    <property type="match status" value="1"/>
</dbReference>